<organism evidence="3 4">
    <name type="scientific">Bifidobacterium longum subsp. infantis</name>
    <dbReference type="NCBI Taxonomy" id="1682"/>
    <lineage>
        <taxon>Bacteria</taxon>
        <taxon>Bacillati</taxon>
        <taxon>Actinomycetota</taxon>
        <taxon>Actinomycetes</taxon>
        <taxon>Bifidobacteriales</taxon>
        <taxon>Bifidobacteriaceae</taxon>
        <taxon>Bifidobacterium</taxon>
    </lineage>
</organism>
<proteinExistence type="predicted"/>
<keyword evidence="1" id="KW-0238">DNA-binding</keyword>
<name>A0AAX1LN87_BIFLI</name>
<evidence type="ECO:0000313" key="3">
    <source>
        <dbReference type="EMBL" id="QSP98610.1"/>
    </source>
</evidence>
<evidence type="ECO:0000256" key="1">
    <source>
        <dbReference type="ARBA" id="ARBA00023125"/>
    </source>
</evidence>
<dbReference type="InterPro" id="IPR010998">
    <property type="entry name" value="Integrase_recombinase_N"/>
</dbReference>
<dbReference type="Pfam" id="PF14659">
    <property type="entry name" value="Phage_int_SAM_3"/>
    <property type="match status" value="1"/>
</dbReference>
<dbReference type="EMBL" id="CP071248">
    <property type="protein sequence ID" value="QSP98610.1"/>
    <property type="molecule type" value="Genomic_DNA"/>
</dbReference>
<protein>
    <recommendedName>
        <fullName evidence="2">Integrase SAM-like N-terminal domain-containing protein</fullName>
    </recommendedName>
</protein>
<dbReference type="Gene3D" id="1.10.150.130">
    <property type="match status" value="1"/>
</dbReference>
<gene>
    <name evidence="3" type="ORF">BLI009_03490</name>
</gene>
<accession>A0AAX1LN87</accession>
<dbReference type="RefSeq" id="WP_129559011.1">
    <property type="nucleotide sequence ID" value="NZ_CAKMCC010000027.1"/>
</dbReference>
<reference evidence="3" key="1">
    <citation type="submission" date="2021-03" db="EMBL/GenBank/DDBJ databases">
        <title>Genome sequencing of Bifidobacterium longum subsp. infantis JCM 7009.</title>
        <authorList>
            <person name="Kim J."/>
        </authorList>
    </citation>
    <scope>NUCLEOTIDE SEQUENCE</scope>
    <source>
        <strain evidence="3">JCM 7009</strain>
    </source>
</reference>
<dbReference type="AlphaFoldDB" id="A0AAX1LN87"/>
<dbReference type="GO" id="GO:0015074">
    <property type="term" value="P:DNA integration"/>
    <property type="evidence" value="ECO:0007669"/>
    <property type="project" value="InterPro"/>
</dbReference>
<dbReference type="Proteomes" id="UP000663618">
    <property type="component" value="Chromosome"/>
</dbReference>
<sequence length="47" mass="5205">MADSTRTRYGNSYGNHIKPHIGSVPIKRLTASQVQAAFKSYIIPEAE</sequence>
<dbReference type="InterPro" id="IPR004107">
    <property type="entry name" value="Integrase_SAM-like_N"/>
</dbReference>
<evidence type="ECO:0000259" key="2">
    <source>
        <dbReference type="Pfam" id="PF14659"/>
    </source>
</evidence>
<dbReference type="GO" id="GO:0003677">
    <property type="term" value="F:DNA binding"/>
    <property type="evidence" value="ECO:0007669"/>
    <property type="project" value="UniProtKB-KW"/>
</dbReference>
<evidence type="ECO:0000313" key="4">
    <source>
        <dbReference type="Proteomes" id="UP000663618"/>
    </source>
</evidence>
<feature type="domain" description="Integrase SAM-like N-terminal" evidence="2">
    <location>
        <begin position="3"/>
        <end position="37"/>
    </location>
</feature>